<protein>
    <submittedName>
        <fullName evidence="3">Uncharacterized protein</fullName>
    </submittedName>
</protein>
<keyword evidence="2" id="KW-0812">Transmembrane</keyword>
<gene>
    <name evidence="3" type="ORF">PFISCL1PPCAC_388</name>
</gene>
<accession>A0AAV5UPR9</accession>
<dbReference type="AlphaFoldDB" id="A0AAV5UPR9"/>
<evidence type="ECO:0000256" key="2">
    <source>
        <dbReference type="SAM" id="Phobius"/>
    </source>
</evidence>
<sequence>MSTSTITIIIVAGIFAVIVLEVTILFCCLKANQKSAQDSTNNEGPSTIAAPTTLKDAEKTRNTASRSEQCSASEDAPTNLAVVVVSSRTRLSDTETGTPYGRQSVMEHREYTDLSEVAAEVAAAEAAAWTNRNQTGSMFGRQSPMPHREYASLEEINA</sequence>
<comment type="caution">
    <text evidence="3">The sequence shown here is derived from an EMBL/GenBank/DDBJ whole genome shotgun (WGS) entry which is preliminary data.</text>
</comment>
<dbReference type="Proteomes" id="UP001432322">
    <property type="component" value="Unassembled WGS sequence"/>
</dbReference>
<dbReference type="EMBL" id="BTSY01000001">
    <property type="protein sequence ID" value="GMT09091.1"/>
    <property type="molecule type" value="Genomic_DNA"/>
</dbReference>
<organism evidence="3 4">
    <name type="scientific">Pristionchus fissidentatus</name>
    <dbReference type="NCBI Taxonomy" id="1538716"/>
    <lineage>
        <taxon>Eukaryota</taxon>
        <taxon>Metazoa</taxon>
        <taxon>Ecdysozoa</taxon>
        <taxon>Nematoda</taxon>
        <taxon>Chromadorea</taxon>
        <taxon>Rhabditida</taxon>
        <taxon>Rhabditina</taxon>
        <taxon>Diplogasteromorpha</taxon>
        <taxon>Diplogasteroidea</taxon>
        <taxon>Neodiplogasteridae</taxon>
        <taxon>Pristionchus</taxon>
    </lineage>
</organism>
<keyword evidence="4" id="KW-1185">Reference proteome</keyword>
<feature type="transmembrane region" description="Helical" evidence="2">
    <location>
        <begin position="6"/>
        <end position="29"/>
    </location>
</feature>
<keyword evidence="2" id="KW-1133">Transmembrane helix</keyword>
<evidence type="ECO:0000313" key="4">
    <source>
        <dbReference type="Proteomes" id="UP001432322"/>
    </source>
</evidence>
<feature type="region of interest" description="Disordered" evidence="1">
    <location>
        <begin position="135"/>
        <end position="158"/>
    </location>
</feature>
<evidence type="ECO:0000256" key="1">
    <source>
        <dbReference type="SAM" id="MobiDB-lite"/>
    </source>
</evidence>
<evidence type="ECO:0000313" key="3">
    <source>
        <dbReference type="EMBL" id="GMT09091.1"/>
    </source>
</evidence>
<keyword evidence="2" id="KW-0472">Membrane</keyword>
<proteinExistence type="predicted"/>
<feature type="compositionally biased region" description="Polar residues" evidence="1">
    <location>
        <begin position="36"/>
        <end position="45"/>
    </location>
</feature>
<feature type="region of interest" description="Disordered" evidence="1">
    <location>
        <begin position="36"/>
        <end position="75"/>
    </location>
</feature>
<name>A0AAV5UPR9_9BILA</name>
<feature type="non-terminal residue" evidence="3">
    <location>
        <position position="158"/>
    </location>
</feature>
<reference evidence="3" key="1">
    <citation type="submission" date="2023-10" db="EMBL/GenBank/DDBJ databases">
        <title>Genome assembly of Pristionchus species.</title>
        <authorList>
            <person name="Yoshida K."/>
            <person name="Sommer R.J."/>
        </authorList>
    </citation>
    <scope>NUCLEOTIDE SEQUENCE</scope>
    <source>
        <strain evidence="3">RS5133</strain>
    </source>
</reference>
<feature type="compositionally biased region" description="Polar residues" evidence="1">
    <location>
        <begin position="62"/>
        <end position="72"/>
    </location>
</feature>